<dbReference type="VEuPathDB" id="FungiDB:AB675_10069"/>
<sequence length="312" mass="33676">MDVFSLALNNGHTVSGLVCIPPSTPATPRQKPLIVALHGGTMTSAYFDATPSTSAAGTAVALGLPFIAIDRPGYVKSTPILPQQPQDNDTYFQAEGRYLHQHILPAIWEQYAKPTNATCLVLLGHSMGCASTIVAAGLAALEPTSSYVLGGIIITGWGTAPSAPPEHGQAMLAGKTWTDHIAFPDMSIFGVALYGPKEQNLVPEDVRGHTSLGMAGCSYGEAADGMLEWPKYWRPRYASKIAVPVFHAMGGADGLWNVNEQVMRDFTSAFERAKRVESRIFEDAPHCLEVSLWSRVWYLKCFAFASECAMEV</sequence>
<organism evidence="2 3">
    <name type="scientific">Cyphellophora attinorum</name>
    <dbReference type="NCBI Taxonomy" id="1664694"/>
    <lineage>
        <taxon>Eukaryota</taxon>
        <taxon>Fungi</taxon>
        <taxon>Dikarya</taxon>
        <taxon>Ascomycota</taxon>
        <taxon>Pezizomycotina</taxon>
        <taxon>Eurotiomycetes</taxon>
        <taxon>Chaetothyriomycetidae</taxon>
        <taxon>Chaetothyriales</taxon>
        <taxon>Cyphellophoraceae</taxon>
        <taxon>Cyphellophora</taxon>
    </lineage>
</organism>
<reference evidence="2 3" key="1">
    <citation type="submission" date="2015-06" db="EMBL/GenBank/DDBJ databases">
        <title>Draft genome of the ant-associated black yeast Phialophora attae CBS 131958.</title>
        <authorList>
            <person name="Moreno L.F."/>
            <person name="Stielow B.J."/>
            <person name="de Hoog S."/>
            <person name="Vicente V.A."/>
            <person name="Weiss V.A."/>
            <person name="de Vries M."/>
            <person name="Cruz L.M."/>
            <person name="Souza E.M."/>
        </authorList>
    </citation>
    <scope>NUCLEOTIDE SEQUENCE [LARGE SCALE GENOMIC DNA]</scope>
    <source>
        <strain evidence="2 3">CBS 131958</strain>
    </source>
</reference>
<dbReference type="GeneID" id="28730692"/>
<evidence type="ECO:0000313" key="3">
    <source>
        <dbReference type="Proteomes" id="UP000038010"/>
    </source>
</evidence>
<dbReference type="AlphaFoldDB" id="A0A0N1NX90"/>
<dbReference type="Pfam" id="PF12697">
    <property type="entry name" value="Abhydrolase_6"/>
    <property type="match status" value="1"/>
</dbReference>
<comment type="caution">
    <text evidence="2">The sequence shown here is derived from an EMBL/GenBank/DDBJ whole genome shotgun (WGS) entry which is preliminary data.</text>
</comment>
<dbReference type="Proteomes" id="UP000038010">
    <property type="component" value="Unassembled WGS sequence"/>
</dbReference>
<evidence type="ECO:0000313" key="2">
    <source>
        <dbReference type="EMBL" id="KPI36630.1"/>
    </source>
</evidence>
<proteinExistence type="predicted"/>
<dbReference type="Gene3D" id="3.40.50.1820">
    <property type="entry name" value="alpha/beta hydrolase"/>
    <property type="match status" value="1"/>
</dbReference>
<gene>
    <name evidence="2" type="ORF">AB675_10069</name>
</gene>
<dbReference type="RefSeq" id="XP_017996593.1">
    <property type="nucleotide sequence ID" value="XM_018138812.1"/>
</dbReference>
<dbReference type="SUPFAM" id="SSF53474">
    <property type="entry name" value="alpha/beta-Hydrolases"/>
    <property type="match status" value="1"/>
</dbReference>
<protein>
    <recommendedName>
        <fullName evidence="1">AB hydrolase-1 domain-containing protein</fullName>
    </recommendedName>
</protein>
<dbReference type="OrthoDB" id="5371334at2759"/>
<feature type="domain" description="AB hydrolase-1" evidence="1">
    <location>
        <begin position="34"/>
        <end position="288"/>
    </location>
</feature>
<keyword evidence="3" id="KW-1185">Reference proteome</keyword>
<dbReference type="STRING" id="1664694.A0A0N1NX90"/>
<dbReference type="InterPro" id="IPR000073">
    <property type="entry name" value="AB_hydrolase_1"/>
</dbReference>
<name>A0A0N1NX90_9EURO</name>
<dbReference type="InterPro" id="IPR029058">
    <property type="entry name" value="AB_hydrolase_fold"/>
</dbReference>
<dbReference type="EMBL" id="LFJN01000029">
    <property type="protein sequence ID" value="KPI36630.1"/>
    <property type="molecule type" value="Genomic_DNA"/>
</dbReference>
<evidence type="ECO:0000259" key="1">
    <source>
        <dbReference type="Pfam" id="PF12697"/>
    </source>
</evidence>
<accession>A0A0N1NX90</accession>